<feature type="binding site" evidence="8">
    <location>
        <position position="84"/>
    </location>
    <ligand>
        <name>substrate</name>
    </ligand>
</feature>
<dbReference type="PIRSF" id="PIRSF001399">
    <property type="entry name" value="DHquinase_II"/>
    <property type="match status" value="1"/>
</dbReference>
<comment type="pathway">
    <text evidence="3 8">Metabolic intermediate biosynthesis; chorismate biosynthesis; chorismate from D-erythrose 4-phosphate and phosphoenolpyruvate: step 3/7.</text>
</comment>
<sequence>MKILILNGPNLNLLGEREPNIYGNISFETYLDQLRKRFQQLEINFKQSNHEGELIDCLHKADKEVNAVILNAAAYTHTSIALADAVNAIKTPVIEVHISNVFAREEFRKQSYIAPVAKGVITGFGLQSYALAIQSILDDNN</sequence>
<evidence type="ECO:0000313" key="10">
    <source>
        <dbReference type="Proteomes" id="UP001182991"/>
    </source>
</evidence>
<dbReference type="InterPro" id="IPR018509">
    <property type="entry name" value="DHquinase_II_CS"/>
</dbReference>
<keyword evidence="10" id="KW-1185">Reference proteome</keyword>
<dbReference type="PANTHER" id="PTHR21272:SF3">
    <property type="entry name" value="CATABOLIC 3-DEHYDROQUINASE"/>
    <property type="match status" value="1"/>
</dbReference>
<feature type="binding site" evidence="8">
    <location>
        <position position="77"/>
    </location>
    <ligand>
        <name>substrate</name>
    </ligand>
</feature>
<gene>
    <name evidence="8 9" type="primary">aroQ</name>
    <name evidence="9" type="ORF">RLT85_04295</name>
</gene>
<dbReference type="CDD" id="cd00466">
    <property type="entry name" value="DHQase_II"/>
    <property type="match status" value="1"/>
</dbReference>
<dbReference type="NCBIfam" id="NF003806">
    <property type="entry name" value="PRK05395.1-3"/>
    <property type="match status" value="1"/>
</dbReference>
<dbReference type="PANTHER" id="PTHR21272">
    <property type="entry name" value="CATABOLIC 3-DEHYDROQUINASE"/>
    <property type="match status" value="1"/>
</dbReference>
<evidence type="ECO:0000313" key="9">
    <source>
        <dbReference type="EMBL" id="MDT0293845.1"/>
    </source>
</evidence>
<keyword evidence="7 8" id="KW-0456">Lyase</keyword>
<dbReference type="PROSITE" id="PS01029">
    <property type="entry name" value="DEHYDROQUINASE_II"/>
    <property type="match status" value="1"/>
</dbReference>
<feature type="binding site" evidence="8">
    <location>
        <begin position="98"/>
        <end position="99"/>
    </location>
    <ligand>
        <name>substrate</name>
    </ligand>
</feature>
<feature type="binding site" evidence="8">
    <location>
        <position position="71"/>
    </location>
    <ligand>
        <name>substrate</name>
    </ligand>
</feature>
<organism evidence="9 10">
    <name type="scientific">Mesonia ostreae</name>
    <dbReference type="NCBI Taxonomy" id="861110"/>
    <lineage>
        <taxon>Bacteria</taxon>
        <taxon>Pseudomonadati</taxon>
        <taxon>Bacteroidota</taxon>
        <taxon>Flavobacteriia</taxon>
        <taxon>Flavobacteriales</taxon>
        <taxon>Flavobacteriaceae</taxon>
        <taxon>Mesonia</taxon>
    </lineage>
</organism>
<keyword evidence="8" id="KW-0028">Amino-acid biosynthesis</keyword>
<keyword evidence="8" id="KW-0057">Aromatic amino acid biosynthesis</keyword>
<dbReference type="NCBIfam" id="NF003805">
    <property type="entry name" value="PRK05395.1-2"/>
    <property type="match status" value="1"/>
</dbReference>
<protein>
    <recommendedName>
        <fullName evidence="6 8">3-dehydroquinate dehydratase</fullName>
        <shortName evidence="8">3-dehydroquinase</shortName>
        <ecNumber evidence="6 8">4.2.1.10</ecNumber>
    </recommendedName>
    <alternativeName>
        <fullName evidence="8">Type II DHQase</fullName>
    </alternativeName>
</protein>
<dbReference type="NCBIfam" id="NF003807">
    <property type="entry name" value="PRK05395.1-4"/>
    <property type="match status" value="1"/>
</dbReference>
<comment type="subunit">
    <text evidence="5 8">Homododecamer.</text>
</comment>
<evidence type="ECO:0000256" key="8">
    <source>
        <dbReference type="HAMAP-Rule" id="MF_00169"/>
    </source>
</evidence>
<comment type="function">
    <text evidence="2 8">Catalyzes a trans-dehydration via an enolate intermediate.</text>
</comment>
<dbReference type="HAMAP" id="MF_00169">
    <property type="entry name" value="AroQ"/>
    <property type="match status" value="1"/>
</dbReference>
<accession>A0ABU2KGK7</accession>
<dbReference type="RefSeq" id="WP_311400800.1">
    <property type="nucleotide sequence ID" value="NZ_JAVRBG010000003.1"/>
</dbReference>
<dbReference type="InterPro" id="IPR036441">
    <property type="entry name" value="DHquinase_II_sf"/>
</dbReference>
<feature type="active site" description="Proton acceptor" evidence="8">
    <location>
        <position position="22"/>
    </location>
</feature>
<comment type="similarity">
    <text evidence="4 8">Belongs to the type-II 3-dehydroquinase family.</text>
</comment>
<feature type="binding site" evidence="8">
    <location>
        <position position="108"/>
    </location>
    <ligand>
        <name>substrate</name>
    </ligand>
</feature>
<name>A0ABU2KGK7_9FLAO</name>
<evidence type="ECO:0000256" key="2">
    <source>
        <dbReference type="ARBA" id="ARBA00003924"/>
    </source>
</evidence>
<proteinExistence type="inferred from homology"/>
<dbReference type="Proteomes" id="UP001182991">
    <property type="component" value="Unassembled WGS sequence"/>
</dbReference>
<feature type="active site" description="Proton donor" evidence="8">
    <location>
        <position position="97"/>
    </location>
</feature>
<comment type="catalytic activity">
    <reaction evidence="1 8">
        <text>3-dehydroquinate = 3-dehydroshikimate + H2O</text>
        <dbReference type="Rhea" id="RHEA:21096"/>
        <dbReference type="ChEBI" id="CHEBI:15377"/>
        <dbReference type="ChEBI" id="CHEBI:16630"/>
        <dbReference type="ChEBI" id="CHEBI:32364"/>
        <dbReference type="EC" id="4.2.1.10"/>
    </reaction>
</comment>
<dbReference type="EC" id="4.2.1.10" evidence="6 8"/>
<dbReference type="Pfam" id="PF01220">
    <property type="entry name" value="DHquinase_II"/>
    <property type="match status" value="1"/>
</dbReference>
<dbReference type="InterPro" id="IPR001874">
    <property type="entry name" value="DHquinase_II"/>
</dbReference>
<dbReference type="EMBL" id="JAVRBG010000003">
    <property type="protein sequence ID" value="MDT0293845.1"/>
    <property type="molecule type" value="Genomic_DNA"/>
</dbReference>
<reference evidence="10" key="1">
    <citation type="submission" date="2023-07" db="EMBL/GenBank/DDBJ databases">
        <title>Isolating and identifying novel microbial strains from the Mariana Trench.</title>
        <authorList>
            <person name="Fu H."/>
        </authorList>
    </citation>
    <scope>NUCLEOTIDE SEQUENCE [LARGE SCALE GENOMIC DNA]</scope>
    <source>
        <strain evidence="10">T-y2</strain>
    </source>
</reference>
<evidence type="ECO:0000256" key="5">
    <source>
        <dbReference type="ARBA" id="ARBA00011193"/>
    </source>
</evidence>
<feature type="site" description="Transition state stabilizer" evidence="8">
    <location>
        <position position="17"/>
    </location>
</feature>
<dbReference type="Gene3D" id="3.40.50.9100">
    <property type="entry name" value="Dehydroquinase, class II"/>
    <property type="match status" value="1"/>
</dbReference>
<evidence type="ECO:0000256" key="7">
    <source>
        <dbReference type="ARBA" id="ARBA00023239"/>
    </source>
</evidence>
<comment type="caution">
    <text evidence="9">The sequence shown here is derived from an EMBL/GenBank/DDBJ whole genome shotgun (WGS) entry which is preliminary data.</text>
</comment>
<evidence type="ECO:0000256" key="6">
    <source>
        <dbReference type="ARBA" id="ARBA00012060"/>
    </source>
</evidence>
<evidence type="ECO:0000256" key="4">
    <source>
        <dbReference type="ARBA" id="ARBA00011037"/>
    </source>
</evidence>
<dbReference type="NCBIfam" id="TIGR01088">
    <property type="entry name" value="aroQ"/>
    <property type="match status" value="1"/>
</dbReference>
<dbReference type="SUPFAM" id="SSF52304">
    <property type="entry name" value="Type II 3-dehydroquinate dehydratase"/>
    <property type="match status" value="1"/>
</dbReference>
<dbReference type="GO" id="GO:0003855">
    <property type="term" value="F:3-dehydroquinate dehydratase activity"/>
    <property type="evidence" value="ECO:0007669"/>
    <property type="project" value="UniProtKB-EC"/>
</dbReference>
<evidence type="ECO:0000256" key="3">
    <source>
        <dbReference type="ARBA" id="ARBA00004902"/>
    </source>
</evidence>
<evidence type="ECO:0000256" key="1">
    <source>
        <dbReference type="ARBA" id="ARBA00001864"/>
    </source>
</evidence>